<feature type="region of interest" description="Disordered" evidence="1">
    <location>
        <begin position="134"/>
        <end position="153"/>
    </location>
</feature>
<dbReference type="Proteomes" id="UP000785679">
    <property type="component" value="Unassembled WGS sequence"/>
</dbReference>
<protein>
    <submittedName>
        <fullName evidence="2">Uncharacterized protein</fullName>
    </submittedName>
</protein>
<accession>A0A8J8T2A1</accession>
<feature type="compositionally biased region" description="Polar residues" evidence="1">
    <location>
        <begin position="134"/>
        <end position="146"/>
    </location>
</feature>
<keyword evidence="3" id="KW-1185">Reference proteome</keyword>
<dbReference type="AlphaFoldDB" id="A0A8J8T2A1"/>
<comment type="caution">
    <text evidence="2">The sequence shown here is derived from an EMBL/GenBank/DDBJ whole genome shotgun (WGS) entry which is preliminary data.</text>
</comment>
<gene>
    <name evidence="2" type="ORF">FGO68_gene10064</name>
</gene>
<organism evidence="2 3">
    <name type="scientific">Halteria grandinella</name>
    <dbReference type="NCBI Taxonomy" id="5974"/>
    <lineage>
        <taxon>Eukaryota</taxon>
        <taxon>Sar</taxon>
        <taxon>Alveolata</taxon>
        <taxon>Ciliophora</taxon>
        <taxon>Intramacronucleata</taxon>
        <taxon>Spirotrichea</taxon>
        <taxon>Stichotrichia</taxon>
        <taxon>Sporadotrichida</taxon>
        <taxon>Halteriidae</taxon>
        <taxon>Halteria</taxon>
    </lineage>
</organism>
<feature type="compositionally biased region" description="Polar residues" evidence="1">
    <location>
        <begin position="53"/>
        <end position="62"/>
    </location>
</feature>
<proteinExistence type="predicted"/>
<reference evidence="2" key="1">
    <citation type="submission" date="2019-06" db="EMBL/GenBank/DDBJ databases">
        <authorList>
            <person name="Zheng W."/>
        </authorList>
    </citation>
    <scope>NUCLEOTIDE SEQUENCE</scope>
    <source>
        <strain evidence="2">QDHG01</strain>
    </source>
</reference>
<evidence type="ECO:0000313" key="3">
    <source>
        <dbReference type="Proteomes" id="UP000785679"/>
    </source>
</evidence>
<dbReference type="EMBL" id="RRYP01008664">
    <property type="protein sequence ID" value="TNV79622.1"/>
    <property type="molecule type" value="Genomic_DNA"/>
</dbReference>
<name>A0A8J8T2A1_HALGN</name>
<sequence>MDHSLMQTEPASQYESEPEQENLSTSVLQFRDTSPQKSQMQESVISDEGILSESDTTSYSNSKDSDFHLKTLSKSVQSDQCFMKRPAHLKTSFKDQNLEGQAVAQVLKKGQYEPGSEEFQKQVEKNLERKQKNVQFCPSVVRSSQNSHDKEAA</sequence>
<evidence type="ECO:0000256" key="1">
    <source>
        <dbReference type="SAM" id="MobiDB-lite"/>
    </source>
</evidence>
<feature type="compositionally biased region" description="Polar residues" evidence="1">
    <location>
        <begin position="1"/>
        <end position="44"/>
    </location>
</feature>
<evidence type="ECO:0000313" key="2">
    <source>
        <dbReference type="EMBL" id="TNV79622.1"/>
    </source>
</evidence>
<feature type="region of interest" description="Disordered" evidence="1">
    <location>
        <begin position="1"/>
        <end position="67"/>
    </location>
</feature>